<dbReference type="AlphaFoldDB" id="A0A9D2P4D3"/>
<gene>
    <name evidence="1" type="ORF">H9756_02980</name>
</gene>
<reference evidence="1" key="1">
    <citation type="journal article" date="2021" name="PeerJ">
        <title>Extensive microbial diversity within the chicken gut microbiome revealed by metagenomics and culture.</title>
        <authorList>
            <person name="Gilroy R."/>
            <person name="Ravi A."/>
            <person name="Getino M."/>
            <person name="Pursley I."/>
            <person name="Horton D.L."/>
            <person name="Alikhan N.F."/>
            <person name="Baker D."/>
            <person name="Gharbi K."/>
            <person name="Hall N."/>
            <person name="Watson M."/>
            <person name="Adriaenssens E.M."/>
            <person name="Foster-Nyarko E."/>
            <person name="Jarju S."/>
            <person name="Secka A."/>
            <person name="Antonio M."/>
            <person name="Oren A."/>
            <person name="Chaudhuri R.R."/>
            <person name="La Ragione R."/>
            <person name="Hildebrand F."/>
            <person name="Pallen M.J."/>
        </authorList>
    </citation>
    <scope>NUCLEOTIDE SEQUENCE</scope>
    <source>
        <strain evidence="1">CHK165-2605</strain>
    </source>
</reference>
<accession>A0A9D2P4D3</accession>
<reference evidence="1" key="2">
    <citation type="submission" date="2021-04" db="EMBL/GenBank/DDBJ databases">
        <authorList>
            <person name="Gilroy R."/>
        </authorList>
    </citation>
    <scope>NUCLEOTIDE SEQUENCE</scope>
    <source>
        <strain evidence="1">CHK165-2605</strain>
    </source>
</reference>
<name>A0A9D2P4D3_9FIRM</name>
<evidence type="ECO:0000313" key="1">
    <source>
        <dbReference type="EMBL" id="HJC42635.1"/>
    </source>
</evidence>
<comment type="caution">
    <text evidence="1">The sequence shown here is derived from an EMBL/GenBank/DDBJ whole genome shotgun (WGS) entry which is preliminary data.</text>
</comment>
<dbReference type="Proteomes" id="UP000823895">
    <property type="component" value="Unassembled WGS sequence"/>
</dbReference>
<proteinExistence type="predicted"/>
<dbReference type="EMBL" id="DWWI01000065">
    <property type="protein sequence ID" value="HJC42635.1"/>
    <property type="molecule type" value="Genomic_DNA"/>
</dbReference>
<sequence>MKKRWGTPKAIVEEFEPNEYVAVCWGVQCDVDWANRYEWLQGDYNEGVTHAWDHCGTSSNQVIRIDKDGNPTEMVETGTDGLGDLSCIIYWNDNYTKRRDVKTVGIGDTIYWTTSAADGRTWNHKGTVFGTAEGHPNRS</sequence>
<organism evidence="1 2">
    <name type="scientific">Candidatus Mediterraneibacter gallistercoris</name>
    <dbReference type="NCBI Taxonomy" id="2838671"/>
    <lineage>
        <taxon>Bacteria</taxon>
        <taxon>Bacillati</taxon>
        <taxon>Bacillota</taxon>
        <taxon>Clostridia</taxon>
        <taxon>Lachnospirales</taxon>
        <taxon>Lachnospiraceae</taxon>
        <taxon>Mediterraneibacter</taxon>
    </lineage>
</organism>
<protein>
    <submittedName>
        <fullName evidence="1">Uncharacterized protein</fullName>
    </submittedName>
</protein>
<evidence type="ECO:0000313" key="2">
    <source>
        <dbReference type="Proteomes" id="UP000823895"/>
    </source>
</evidence>